<accession>A0A8S3YVR4</accession>
<keyword evidence="2" id="KW-0812">Transmembrane</keyword>
<protein>
    <submittedName>
        <fullName evidence="3">Uncharacterized protein</fullName>
    </submittedName>
</protein>
<evidence type="ECO:0000313" key="4">
    <source>
        <dbReference type="Proteomes" id="UP000678393"/>
    </source>
</evidence>
<reference evidence="3" key="1">
    <citation type="submission" date="2021-04" db="EMBL/GenBank/DDBJ databases">
        <authorList>
            <consortium name="Molecular Ecology Group"/>
        </authorList>
    </citation>
    <scope>NUCLEOTIDE SEQUENCE</scope>
</reference>
<dbReference type="AlphaFoldDB" id="A0A8S3YVR4"/>
<gene>
    <name evidence="3" type="ORF">CUNI_LOCUS3884</name>
</gene>
<keyword evidence="2" id="KW-0472">Membrane</keyword>
<organism evidence="3 4">
    <name type="scientific">Candidula unifasciata</name>
    <dbReference type="NCBI Taxonomy" id="100452"/>
    <lineage>
        <taxon>Eukaryota</taxon>
        <taxon>Metazoa</taxon>
        <taxon>Spiralia</taxon>
        <taxon>Lophotrochozoa</taxon>
        <taxon>Mollusca</taxon>
        <taxon>Gastropoda</taxon>
        <taxon>Heterobranchia</taxon>
        <taxon>Euthyneura</taxon>
        <taxon>Panpulmonata</taxon>
        <taxon>Eupulmonata</taxon>
        <taxon>Stylommatophora</taxon>
        <taxon>Helicina</taxon>
        <taxon>Helicoidea</taxon>
        <taxon>Geomitridae</taxon>
        <taxon>Candidula</taxon>
    </lineage>
</organism>
<dbReference type="Proteomes" id="UP000678393">
    <property type="component" value="Unassembled WGS sequence"/>
</dbReference>
<dbReference type="OrthoDB" id="6103516at2759"/>
<name>A0A8S3YVR4_9EUPU</name>
<proteinExistence type="predicted"/>
<comment type="caution">
    <text evidence="3">The sequence shown here is derived from an EMBL/GenBank/DDBJ whole genome shotgun (WGS) entry which is preliminary data.</text>
</comment>
<keyword evidence="4" id="KW-1185">Reference proteome</keyword>
<evidence type="ECO:0000313" key="3">
    <source>
        <dbReference type="EMBL" id="CAG5118326.1"/>
    </source>
</evidence>
<feature type="transmembrane region" description="Helical" evidence="2">
    <location>
        <begin position="37"/>
        <end position="58"/>
    </location>
</feature>
<feature type="region of interest" description="Disordered" evidence="1">
    <location>
        <begin position="1"/>
        <end position="21"/>
    </location>
</feature>
<dbReference type="EMBL" id="CAJHNH020000535">
    <property type="protein sequence ID" value="CAG5118326.1"/>
    <property type="molecule type" value="Genomic_DNA"/>
</dbReference>
<evidence type="ECO:0000256" key="2">
    <source>
        <dbReference type="SAM" id="Phobius"/>
    </source>
</evidence>
<evidence type="ECO:0000256" key="1">
    <source>
        <dbReference type="SAM" id="MobiDB-lite"/>
    </source>
</evidence>
<sequence length="313" mass="34362">MDTRLLGTSPPPFYNNTGCTPGGHQDTMDSVTSNGGFIAMAAGLSIVIPIVSVLVVQLRRAKMAERARLRATPVASDAEADDPRIIDLPPPYEQMFGSNFNSFNTVVHPVHSRNFEILVDEIESVQQQRNVHTADRRENELANVFRELQPPGITDIGDDTCGGQACARNVTQHPGNSDSLIATISGPYTTETVISNHVSYTSDIGSQSTNTNIPNTLPPPIYTDFPTVTEQESTHHVHLFPATSDQERTDNNEHTYVEVGTLVAPWRHPGMHISFEDFSAGGNQDNQADFPPPSYEEALDILEKIELAKDHVY</sequence>
<keyword evidence="2" id="KW-1133">Transmembrane helix</keyword>